<dbReference type="SUPFAM" id="SSF53448">
    <property type="entry name" value="Nucleotide-diphospho-sugar transferases"/>
    <property type="match status" value="1"/>
</dbReference>
<name>A0ABY2RHX5_9NOCA</name>
<sequence>MQTPTTQHRVVGVLLAAGQGSRYGMPKVLAHRGAWLRSAVAALRGGGCSRVIVVLGAADTAVPDGAEAVYAPDWREGVGASLRAGLAAASGDPDADYAAVHLVDLPDVHADAVARVIAAAAATESGLARAFYGAGPGHPVVLARGHWAAVSRTATGDLGALPYLREHPGLVRRVDCDDLATGVDRDTR</sequence>
<evidence type="ECO:0000259" key="1">
    <source>
        <dbReference type="Pfam" id="PF12804"/>
    </source>
</evidence>
<gene>
    <name evidence="2" type="ORF">FCG67_16285</name>
</gene>
<reference evidence="2 3" key="1">
    <citation type="submission" date="2019-04" db="EMBL/GenBank/DDBJ databases">
        <title>Rhodococcus oryzae sp. nov., a novel actinomycete isolated from rhizosphere soil of rice (Oryza sativa L.).</title>
        <authorList>
            <person name="Li C."/>
        </authorList>
    </citation>
    <scope>NUCLEOTIDE SEQUENCE [LARGE SCALE GENOMIC DNA]</scope>
    <source>
        <strain evidence="2 3">NEAU-CX67</strain>
    </source>
</reference>
<dbReference type="InterPro" id="IPR029044">
    <property type="entry name" value="Nucleotide-diphossugar_trans"/>
</dbReference>
<dbReference type="Gene3D" id="3.90.550.10">
    <property type="entry name" value="Spore Coat Polysaccharide Biosynthesis Protein SpsA, Chain A"/>
    <property type="match status" value="1"/>
</dbReference>
<comment type="caution">
    <text evidence="2">The sequence shown here is derived from an EMBL/GenBank/DDBJ whole genome shotgun (WGS) entry which is preliminary data.</text>
</comment>
<dbReference type="PANTHER" id="PTHR43777">
    <property type="entry name" value="MOLYBDENUM COFACTOR CYTIDYLYLTRANSFERASE"/>
    <property type="match status" value="1"/>
</dbReference>
<feature type="domain" description="MobA-like NTP transferase" evidence="1">
    <location>
        <begin position="12"/>
        <end position="167"/>
    </location>
</feature>
<dbReference type="RefSeq" id="WP_136910762.1">
    <property type="nucleotide sequence ID" value="NZ_SUMD01000007.1"/>
</dbReference>
<organism evidence="2 3">
    <name type="scientific">Rhodococcus oryzae</name>
    <dbReference type="NCBI Taxonomy" id="2571143"/>
    <lineage>
        <taxon>Bacteria</taxon>
        <taxon>Bacillati</taxon>
        <taxon>Actinomycetota</taxon>
        <taxon>Actinomycetes</taxon>
        <taxon>Mycobacteriales</taxon>
        <taxon>Nocardiaceae</taxon>
        <taxon>Rhodococcus</taxon>
    </lineage>
</organism>
<dbReference type="Pfam" id="PF12804">
    <property type="entry name" value="NTP_transf_3"/>
    <property type="match status" value="1"/>
</dbReference>
<evidence type="ECO:0000313" key="3">
    <source>
        <dbReference type="Proteomes" id="UP000305109"/>
    </source>
</evidence>
<accession>A0ABY2RHX5</accession>
<protein>
    <submittedName>
        <fullName evidence="2">Nucleotidyltransferase family protein</fullName>
    </submittedName>
</protein>
<keyword evidence="3" id="KW-1185">Reference proteome</keyword>
<dbReference type="InterPro" id="IPR025877">
    <property type="entry name" value="MobA-like_NTP_Trfase"/>
</dbReference>
<proteinExistence type="predicted"/>
<evidence type="ECO:0000313" key="2">
    <source>
        <dbReference type="EMBL" id="TJZ76780.1"/>
    </source>
</evidence>
<dbReference type="PANTHER" id="PTHR43777:SF1">
    <property type="entry name" value="MOLYBDENUM COFACTOR CYTIDYLYLTRANSFERASE"/>
    <property type="match status" value="1"/>
</dbReference>
<dbReference type="Proteomes" id="UP000305109">
    <property type="component" value="Unassembled WGS sequence"/>
</dbReference>
<dbReference type="EMBL" id="SUMD01000007">
    <property type="protein sequence ID" value="TJZ76780.1"/>
    <property type="molecule type" value="Genomic_DNA"/>
</dbReference>